<gene>
    <name evidence="2" type="ORF">ALO_01629</name>
</gene>
<dbReference type="EMBL" id="AFGF01000015">
    <property type="protein sequence ID" value="EGO65718.1"/>
    <property type="molecule type" value="Genomic_DNA"/>
</dbReference>
<dbReference type="InterPro" id="IPR015867">
    <property type="entry name" value="N-reg_PII/ATP_PRibTrfase_C"/>
</dbReference>
<dbReference type="RefSeq" id="WP_004092115.1">
    <property type="nucleotide sequence ID" value="NZ_AFGF01000015.1"/>
</dbReference>
<comment type="caution">
    <text evidence="2">The sequence shown here is derived from an EMBL/GenBank/DDBJ whole genome shotgun (WGS) entry which is preliminary data.</text>
</comment>
<dbReference type="AlphaFoldDB" id="F7NE63"/>
<dbReference type="SUPFAM" id="SSF54913">
    <property type="entry name" value="GlnB-like"/>
    <property type="match status" value="1"/>
</dbReference>
<dbReference type="InterPro" id="IPR003793">
    <property type="entry name" value="UPF0166"/>
</dbReference>
<dbReference type="PANTHER" id="PTHR35983:SF1">
    <property type="entry name" value="UPF0166 PROTEIN TM_0021"/>
    <property type="match status" value="1"/>
</dbReference>
<accession>F7NE63</accession>
<dbReference type="InterPro" id="IPR011322">
    <property type="entry name" value="N-reg_PII-like_a/b"/>
</dbReference>
<dbReference type="STRING" id="1009370.ALO_01629"/>
<dbReference type="eggNOG" id="COG1993">
    <property type="taxonomic scope" value="Bacteria"/>
</dbReference>
<sequence>MPKIASQAKRLRIYIGESDHWKRRALYQVIVEKARELDLAGATVFRGLMGYGANSRIHAASLLDLSADLPILVEIIDSEEYIAKLLPYLDEIVEEGMVTIDDIQVVKYGRKTPNR</sequence>
<evidence type="ECO:0000313" key="2">
    <source>
        <dbReference type="EMBL" id="EGO65718.1"/>
    </source>
</evidence>
<comment type="similarity">
    <text evidence="1">Belongs to the UPF0166 family.</text>
</comment>
<reference evidence="2 3" key="1">
    <citation type="journal article" date="2011" name="EMBO J.">
        <title>Structural diversity of bacterial flagellar motors.</title>
        <authorList>
            <person name="Chen S."/>
            <person name="Beeby M."/>
            <person name="Murphy G.E."/>
            <person name="Leadbetter J.R."/>
            <person name="Hendrixson D.R."/>
            <person name="Briegel A."/>
            <person name="Li Z."/>
            <person name="Shi J."/>
            <person name="Tocheva E.I."/>
            <person name="Muller A."/>
            <person name="Dobro M.J."/>
            <person name="Jensen G.J."/>
        </authorList>
    </citation>
    <scope>NUCLEOTIDE SEQUENCE [LARGE SCALE GENOMIC DNA]</scope>
    <source>
        <strain evidence="2 3">DSM 6540</strain>
    </source>
</reference>
<organism evidence="2 3">
    <name type="scientific">Acetonema longum DSM 6540</name>
    <dbReference type="NCBI Taxonomy" id="1009370"/>
    <lineage>
        <taxon>Bacteria</taxon>
        <taxon>Bacillati</taxon>
        <taxon>Bacillota</taxon>
        <taxon>Negativicutes</taxon>
        <taxon>Acetonemataceae</taxon>
        <taxon>Acetonema</taxon>
    </lineage>
</organism>
<protein>
    <submittedName>
        <fullName evidence="2">Uncharacterized protein</fullName>
    </submittedName>
</protein>
<dbReference type="PANTHER" id="PTHR35983">
    <property type="entry name" value="UPF0166 PROTEIN TM_0021"/>
    <property type="match status" value="1"/>
</dbReference>
<dbReference type="Proteomes" id="UP000003240">
    <property type="component" value="Unassembled WGS sequence"/>
</dbReference>
<evidence type="ECO:0000256" key="1">
    <source>
        <dbReference type="ARBA" id="ARBA00010554"/>
    </source>
</evidence>
<dbReference type="Pfam" id="PF02641">
    <property type="entry name" value="DUF190"/>
    <property type="match status" value="1"/>
</dbReference>
<proteinExistence type="inferred from homology"/>
<keyword evidence="3" id="KW-1185">Reference proteome</keyword>
<name>F7NE63_9FIRM</name>
<evidence type="ECO:0000313" key="3">
    <source>
        <dbReference type="Proteomes" id="UP000003240"/>
    </source>
</evidence>
<dbReference type="OrthoDB" id="9795599at2"/>
<dbReference type="Gene3D" id="3.30.70.120">
    <property type="match status" value="1"/>
</dbReference>